<keyword evidence="2" id="KW-1185">Reference proteome</keyword>
<sequence length="202" mass="21794">MAGADWIDDITVQTTKQLTTTGGTVWNAARRCAGYLEHEATIIGLDRPGVRVLELGAGCGLLGLLVARNTPAAHLPHMASVTTCACSDLVYNSAGVMGFPRVLAALTQPPNSTTEQQQPQQQQQQQQQTVMYYAHTKHRFDAMDVDLFEQLQRLGLCVAEVVEAGQELPPASPPPFSSLYPEMRCAVFRISRPAAAGDEDAA</sequence>
<accession>A0ABY8TKG8</accession>
<protein>
    <recommendedName>
        <fullName evidence="3">Methyltransferase small domain-containing protein</fullName>
    </recommendedName>
</protein>
<dbReference type="Gene3D" id="3.40.50.150">
    <property type="entry name" value="Vaccinia Virus protein VP39"/>
    <property type="match status" value="1"/>
</dbReference>
<gene>
    <name evidence="1" type="ORF">OEZ85_007768</name>
</gene>
<evidence type="ECO:0008006" key="3">
    <source>
        <dbReference type="Google" id="ProtNLM"/>
    </source>
</evidence>
<name>A0ABY8TKG8_TETOB</name>
<dbReference type="InterPro" id="IPR019410">
    <property type="entry name" value="Methyltransf_16"/>
</dbReference>
<evidence type="ECO:0000313" key="2">
    <source>
        <dbReference type="Proteomes" id="UP001244341"/>
    </source>
</evidence>
<dbReference type="SUPFAM" id="SSF53335">
    <property type="entry name" value="S-adenosyl-L-methionine-dependent methyltransferases"/>
    <property type="match status" value="1"/>
</dbReference>
<reference evidence="1 2" key="1">
    <citation type="submission" date="2023-05" db="EMBL/GenBank/DDBJ databases">
        <title>A 100% complete, gapless, phased diploid assembly of the Scenedesmus obliquus UTEX 3031 genome.</title>
        <authorList>
            <person name="Biondi T.C."/>
            <person name="Hanschen E.R."/>
            <person name="Kwon T."/>
            <person name="Eng W."/>
            <person name="Kruse C.P.S."/>
            <person name="Koehler S.I."/>
            <person name="Kunde Y."/>
            <person name="Gleasner C.D."/>
            <person name="You Mak K.T."/>
            <person name="Polle J."/>
            <person name="Hovde B.T."/>
            <person name="Starkenburg S.R."/>
        </authorList>
    </citation>
    <scope>NUCLEOTIDE SEQUENCE [LARGE SCALE GENOMIC DNA]</scope>
    <source>
        <strain evidence="1 2">DOE0152z</strain>
    </source>
</reference>
<dbReference type="EMBL" id="CP126208">
    <property type="protein sequence ID" value="WIA08326.1"/>
    <property type="molecule type" value="Genomic_DNA"/>
</dbReference>
<dbReference type="InterPro" id="IPR029063">
    <property type="entry name" value="SAM-dependent_MTases_sf"/>
</dbReference>
<dbReference type="Proteomes" id="UP001244341">
    <property type="component" value="Chromosome 1b"/>
</dbReference>
<evidence type="ECO:0000313" key="1">
    <source>
        <dbReference type="EMBL" id="WIA08326.1"/>
    </source>
</evidence>
<dbReference type="Pfam" id="PF10294">
    <property type="entry name" value="Methyltransf_16"/>
    <property type="match status" value="1"/>
</dbReference>
<organism evidence="1 2">
    <name type="scientific">Tetradesmus obliquus</name>
    <name type="common">Green alga</name>
    <name type="synonym">Acutodesmus obliquus</name>
    <dbReference type="NCBI Taxonomy" id="3088"/>
    <lineage>
        <taxon>Eukaryota</taxon>
        <taxon>Viridiplantae</taxon>
        <taxon>Chlorophyta</taxon>
        <taxon>core chlorophytes</taxon>
        <taxon>Chlorophyceae</taxon>
        <taxon>CS clade</taxon>
        <taxon>Sphaeropleales</taxon>
        <taxon>Scenedesmaceae</taxon>
        <taxon>Tetradesmus</taxon>
    </lineage>
</organism>
<proteinExistence type="predicted"/>